<accession>A0AAD3XYY0</accession>
<reference evidence="2" key="1">
    <citation type="submission" date="2023-05" db="EMBL/GenBank/DDBJ databases">
        <title>Nepenthes gracilis genome sequencing.</title>
        <authorList>
            <person name="Fukushima K."/>
        </authorList>
    </citation>
    <scope>NUCLEOTIDE SEQUENCE</scope>
    <source>
        <strain evidence="2">SING2019-196</strain>
    </source>
</reference>
<feature type="transmembrane region" description="Helical" evidence="1">
    <location>
        <begin position="37"/>
        <end position="56"/>
    </location>
</feature>
<keyword evidence="1" id="KW-0812">Transmembrane</keyword>
<feature type="transmembrane region" description="Helical" evidence="1">
    <location>
        <begin position="62"/>
        <end position="81"/>
    </location>
</feature>
<gene>
    <name evidence="2" type="ORF">Nepgr_022993</name>
</gene>
<evidence type="ECO:0000313" key="3">
    <source>
        <dbReference type="Proteomes" id="UP001279734"/>
    </source>
</evidence>
<organism evidence="2 3">
    <name type="scientific">Nepenthes gracilis</name>
    <name type="common">Slender pitcher plant</name>
    <dbReference type="NCBI Taxonomy" id="150966"/>
    <lineage>
        <taxon>Eukaryota</taxon>
        <taxon>Viridiplantae</taxon>
        <taxon>Streptophyta</taxon>
        <taxon>Embryophyta</taxon>
        <taxon>Tracheophyta</taxon>
        <taxon>Spermatophyta</taxon>
        <taxon>Magnoliopsida</taxon>
        <taxon>eudicotyledons</taxon>
        <taxon>Gunneridae</taxon>
        <taxon>Pentapetalae</taxon>
        <taxon>Caryophyllales</taxon>
        <taxon>Nepenthaceae</taxon>
        <taxon>Nepenthes</taxon>
    </lineage>
</organism>
<dbReference type="Proteomes" id="UP001279734">
    <property type="component" value="Unassembled WGS sequence"/>
</dbReference>
<sequence length="185" mass="20404">MLELPPSDLGACCCCCLLRLAYKFNAGRHWGCARFKLGVYDLILMLSILLLIDVYGCCWIFALRRLVLLLCLLAATVLKILKALEVLLRVCCELLEWGLGLVLRKDAVAGHAPYDGVQLTLMWSWVVSIADAAILCWGVYSGNVVSLPFWLVDAAGCKSLMLQTWVLFCAEGAGLEWLLPPLAVL</sequence>
<dbReference type="EMBL" id="BSYO01000022">
    <property type="protein sequence ID" value="GMH21151.1"/>
    <property type="molecule type" value="Genomic_DNA"/>
</dbReference>
<evidence type="ECO:0000256" key="1">
    <source>
        <dbReference type="SAM" id="Phobius"/>
    </source>
</evidence>
<keyword evidence="3" id="KW-1185">Reference proteome</keyword>
<name>A0AAD3XYY0_NEPGR</name>
<keyword evidence="1" id="KW-0472">Membrane</keyword>
<keyword evidence="1" id="KW-1133">Transmembrane helix</keyword>
<comment type="caution">
    <text evidence="2">The sequence shown here is derived from an EMBL/GenBank/DDBJ whole genome shotgun (WGS) entry which is preliminary data.</text>
</comment>
<proteinExistence type="predicted"/>
<dbReference type="AlphaFoldDB" id="A0AAD3XYY0"/>
<evidence type="ECO:0000313" key="2">
    <source>
        <dbReference type="EMBL" id="GMH21151.1"/>
    </source>
</evidence>
<protein>
    <recommendedName>
        <fullName evidence="4">Transmembrane protein</fullName>
    </recommendedName>
</protein>
<evidence type="ECO:0008006" key="4">
    <source>
        <dbReference type="Google" id="ProtNLM"/>
    </source>
</evidence>
<feature type="transmembrane region" description="Helical" evidence="1">
    <location>
        <begin position="121"/>
        <end position="140"/>
    </location>
</feature>